<name>A0A5B7HE79_PORTR</name>
<dbReference type="EMBL" id="VSRR010032219">
    <property type="protein sequence ID" value="MPC71061.1"/>
    <property type="molecule type" value="Genomic_DNA"/>
</dbReference>
<organism evidence="1 2">
    <name type="scientific">Portunus trituberculatus</name>
    <name type="common">Swimming crab</name>
    <name type="synonym">Neptunus trituberculatus</name>
    <dbReference type="NCBI Taxonomy" id="210409"/>
    <lineage>
        <taxon>Eukaryota</taxon>
        <taxon>Metazoa</taxon>
        <taxon>Ecdysozoa</taxon>
        <taxon>Arthropoda</taxon>
        <taxon>Crustacea</taxon>
        <taxon>Multicrustacea</taxon>
        <taxon>Malacostraca</taxon>
        <taxon>Eumalacostraca</taxon>
        <taxon>Eucarida</taxon>
        <taxon>Decapoda</taxon>
        <taxon>Pleocyemata</taxon>
        <taxon>Brachyura</taxon>
        <taxon>Eubrachyura</taxon>
        <taxon>Portunoidea</taxon>
        <taxon>Portunidae</taxon>
        <taxon>Portuninae</taxon>
        <taxon>Portunus</taxon>
    </lineage>
</organism>
<dbReference type="Proteomes" id="UP000324222">
    <property type="component" value="Unassembled WGS sequence"/>
</dbReference>
<keyword evidence="2" id="KW-1185">Reference proteome</keyword>
<sequence length="83" mass="8477">MSAADLIVFRGAASLRARLSAGWGCARLLPGNVSVSLLPAVVLTPLSRCCPAPNQPPAASGNNHLLSGVHFNSSGTRASPRTL</sequence>
<evidence type="ECO:0000313" key="1">
    <source>
        <dbReference type="EMBL" id="MPC71061.1"/>
    </source>
</evidence>
<accession>A0A5B7HE79</accession>
<proteinExistence type="predicted"/>
<gene>
    <name evidence="1" type="ORF">E2C01_065329</name>
</gene>
<reference evidence="1 2" key="1">
    <citation type="submission" date="2019-05" db="EMBL/GenBank/DDBJ databases">
        <title>Another draft genome of Portunus trituberculatus and its Hox gene families provides insights of decapod evolution.</title>
        <authorList>
            <person name="Jeong J.-H."/>
            <person name="Song I."/>
            <person name="Kim S."/>
            <person name="Choi T."/>
            <person name="Kim D."/>
            <person name="Ryu S."/>
            <person name="Kim W."/>
        </authorList>
    </citation>
    <scope>NUCLEOTIDE SEQUENCE [LARGE SCALE GENOMIC DNA]</scope>
    <source>
        <tissue evidence="1">Muscle</tissue>
    </source>
</reference>
<dbReference type="AlphaFoldDB" id="A0A5B7HE79"/>
<comment type="caution">
    <text evidence="1">The sequence shown here is derived from an EMBL/GenBank/DDBJ whole genome shotgun (WGS) entry which is preliminary data.</text>
</comment>
<evidence type="ECO:0000313" key="2">
    <source>
        <dbReference type="Proteomes" id="UP000324222"/>
    </source>
</evidence>
<protein>
    <submittedName>
        <fullName evidence="1">Uncharacterized protein</fullName>
    </submittedName>
</protein>